<dbReference type="Proteomes" id="UP001596507">
    <property type="component" value="Unassembled WGS sequence"/>
</dbReference>
<proteinExistence type="predicted"/>
<organism evidence="1 2">
    <name type="scientific">Microbacterium fluvii</name>
    <dbReference type="NCBI Taxonomy" id="415215"/>
    <lineage>
        <taxon>Bacteria</taxon>
        <taxon>Bacillati</taxon>
        <taxon>Actinomycetota</taxon>
        <taxon>Actinomycetes</taxon>
        <taxon>Micrococcales</taxon>
        <taxon>Microbacteriaceae</taxon>
        <taxon>Microbacterium</taxon>
    </lineage>
</organism>
<reference evidence="2" key="1">
    <citation type="journal article" date="2019" name="Int. J. Syst. Evol. Microbiol.">
        <title>The Global Catalogue of Microorganisms (GCM) 10K type strain sequencing project: providing services to taxonomists for standard genome sequencing and annotation.</title>
        <authorList>
            <consortium name="The Broad Institute Genomics Platform"/>
            <consortium name="The Broad Institute Genome Sequencing Center for Infectious Disease"/>
            <person name="Wu L."/>
            <person name="Ma J."/>
        </authorList>
    </citation>
    <scope>NUCLEOTIDE SEQUENCE [LARGE SCALE GENOMIC DNA]</scope>
    <source>
        <strain evidence="2">CGMCC 1.15772</strain>
    </source>
</reference>
<sequence>MSSDSRRVRSRRRRGRAFALSLAVVIVALAVVGLGAAALGTAQGPRVTDVQVDPEAAVTASGSRLIVTTTQALAPVDTAQVTVEPEVAFTVDTSGRTVGVQFARPLDDDTDYTVTIADVRGAGGGQPATLTQTFRTPAAQVHLLQRGDDGDTIFRTDLTGEEALPVFTHAHIEDYRATSSHLVVSVRTDDDRAQLLVMGLDGSDPQQMTLPGDGVVSNLQTADRGDVIGYTFSDASLGADGGRESLLFTASLKSPDADPTAVEVSGADPRVAEWRFVPDTDSILLLSFDGTLLLTGPTGEDATALGSALGIEGIARGSSVAVVDRAEGLVDIDLTDASEHALVEAEGLGPVSQVTPVAGSGTVRTAAILGDSGLPVGTTVALVADDGTTRVLADLDGADAVLQTCTSPSGRYAAVTVAPDAVDNPYDTYLLPMPAAVETRVFDLREGEGADPVVALSGFAVSWCQAPVGS</sequence>
<keyword evidence="2" id="KW-1185">Reference proteome</keyword>
<comment type="caution">
    <text evidence="1">The sequence shown here is derived from an EMBL/GenBank/DDBJ whole genome shotgun (WGS) entry which is preliminary data.</text>
</comment>
<name>A0ABW2HD68_9MICO</name>
<accession>A0ABW2HD68</accession>
<evidence type="ECO:0000313" key="1">
    <source>
        <dbReference type="EMBL" id="MFC7269055.1"/>
    </source>
</evidence>
<protein>
    <submittedName>
        <fullName evidence="1">Ig-like domain-containing protein</fullName>
    </submittedName>
</protein>
<evidence type="ECO:0000313" key="2">
    <source>
        <dbReference type="Proteomes" id="UP001596507"/>
    </source>
</evidence>
<dbReference type="EMBL" id="JBHTBE010000002">
    <property type="protein sequence ID" value="MFC7269055.1"/>
    <property type="molecule type" value="Genomic_DNA"/>
</dbReference>
<dbReference type="SUPFAM" id="SSF69304">
    <property type="entry name" value="Tricorn protease N-terminal domain"/>
    <property type="match status" value="1"/>
</dbReference>
<gene>
    <name evidence="1" type="ORF">ACFQRL_08810</name>
</gene>
<dbReference type="RefSeq" id="WP_262873991.1">
    <property type="nucleotide sequence ID" value="NZ_BAABKW010000012.1"/>
</dbReference>